<evidence type="ECO:0000259" key="1">
    <source>
        <dbReference type="Pfam" id="PF02638"/>
    </source>
</evidence>
<organism evidence="2 3">
    <name type="scientific">Pseudomonas syringae pv. tomato</name>
    <dbReference type="NCBI Taxonomy" id="323"/>
    <lineage>
        <taxon>Bacteria</taxon>
        <taxon>Pseudomonadati</taxon>
        <taxon>Pseudomonadota</taxon>
        <taxon>Gammaproteobacteria</taxon>
        <taxon>Pseudomonadales</taxon>
        <taxon>Pseudomonadaceae</taxon>
        <taxon>Pseudomonas</taxon>
    </lineage>
</organism>
<feature type="non-terminal residue" evidence="2">
    <location>
        <position position="93"/>
    </location>
</feature>
<proteinExistence type="predicted"/>
<dbReference type="Proteomes" id="UP000189855">
    <property type="component" value="Unassembled WGS sequence"/>
</dbReference>
<gene>
    <name evidence="2" type="ORF">BTW15_30090</name>
</gene>
<comment type="caution">
    <text evidence="2">The sequence shown here is derived from an EMBL/GenBank/DDBJ whole genome shotgun (WGS) entry which is preliminary data.</text>
</comment>
<dbReference type="RefSeq" id="WP_154072986.1">
    <property type="nucleotide sequence ID" value="NZ_MSDS01000123.1"/>
</dbReference>
<accession>A0AB36KP21</accession>
<dbReference type="InterPro" id="IPR003790">
    <property type="entry name" value="GHL10"/>
</dbReference>
<protein>
    <recommendedName>
        <fullName evidence="1">Glycosyl hydrolase-like 10 domain-containing protein</fullName>
    </recommendedName>
</protein>
<dbReference type="Pfam" id="PF02638">
    <property type="entry name" value="GHL10"/>
    <property type="match status" value="1"/>
</dbReference>
<dbReference type="EMBL" id="MSDS01000123">
    <property type="protein sequence ID" value="OPE56423.1"/>
    <property type="molecule type" value="Genomic_DNA"/>
</dbReference>
<feature type="domain" description="Glycosyl hydrolase-like 10" evidence="1">
    <location>
        <begin position="1"/>
        <end position="56"/>
    </location>
</feature>
<sequence>DYIAPQVYWPFAREVARYDVITRWWADTVRGTGTALYVGMALYKVGTASEAEPDWTVEGGVPEITRQLDLNDSLGGCRQNHVVSRRASIRASA</sequence>
<dbReference type="AlphaFoldDB" id="A0AB36KP21"/>
<feature type="non-terminal residue" evidence="2">
    <location>
        <position position="1"/>
    </location>
</feature>
<evidence type="ECO:0000313" key="2">
    <source>
        <dbReference type="EMBL" id="OPE56423.1"/>
    </source>
</evidence>
<name>A0AB36KP21_PSEUB</name>
<evidence type="ECO:0000313" key="3">
    <source>
        <dbReference type="Proteomes" id="UP000189855"/>
    </source>
</evidence>
<reference evidence="2 3" key="1">
    <citation type="journal article" date="2017" name="Mol. Ecol.">
        <title>Adaptation of the pathogen, Pseudomonas syringae, during experimental evolution on a native vs. alternative host plant.</title>
        <authorList>
            <person name="Meaden S."/>
            <person name="Koskella B."/>
        </authorList>
    </citation>
    <scope>NUCLEOTIDE SEQUENCE [LARGE SCALE GENOMIC DNA]</scope>
    <source>
        <strain evidence="2 3">PT23</strain>
    </source>
</reference>